<feature type="transmembrane region" description="Helical" evidence="13">
    <location>
        <begin position="463"/>
        <end position="486"/>
    </location>
</feature>
<evidence type="ECO:0000256" key="1">
    <source>
        <dbReference type="ARBA" id="ARBA00004141"/>
    </source>
</evidence>
<evidence type="ECO:0000256" key="9">
    <source>
        <dbReference type="ARBA" id="ARBA00022857"/>
    </source>
</evidence>
<dbReference type="Pfam" id="PF08414">
    <property type="entry name" value="NADPH_Ox"/>
    <property type="match status" value="1"/>
</dbReference>
<keyword evidence="3" id="KW-0575">Peroxidase</keyword>
<sequence length="828" mass="95130">MENMKENEDSTRWILDQVRVDVMVDVPINDDMQPITYNNNDNNNFGSPLMENTAVPRAAVRLGRRKSKAERGLKSLRFLDRPITGTEADAWRPIQNRFNQFAINGRLSRDKFGQCIGMGGDSKDFAGELFDALVRRRRLSAANGITMEELRGFWEDITNQDMDFRLQIFFEMCDKNGDGKLSEGEVKEVIVLSASANKLGNLKGQAGYYASMIMEELDPDHLGYIELSQLETLLREVMGSEDNNSKPITKKSCTLTRAMIPRKYRTPVSRVMSRIAELVHENWKRIWVFVAWLAINVALFVYKYDEYMHTKAFKIMGYCLCVAKGAAETLKFNMALILLPVCRGTLTRLRSTFLSNLFPFDDNINFHKIISMGITVGTFLHVFMHISCDFPRLISCPKEKFMALVGPNFHYHQPSYVDLVASITGVSGILMLIIMGFAYVLASHKFRRNVIKLPAPLHHLAGFNAFWYSHHLLVFAYVLLIIHGYFLFLTSEWHLKTTWMYAAFPMTLYASERLLASVNELKHSVDIIKAVIYAGNVLAIYMTKPQVFRYKSGMYFFIKCPDISSFEWHPFTITSAPGDDYLSCHIRTLGDWTAELHNRFAKVCEVENTSKKGNLMRMETRAAHDGFSQVRYPRILIKGPYGAPAQDYKKYDILLLIGLGIGATPMISIIKDVLNTIKPTNHYTVSNGRRGPERAYFYWITREQGSFEWFKGVMDDISEYDHDHVIEMHNYLTSVYEEGDVRSALITMVQKLQHARNGVDVLSESRIRTHFARPNWRKVFMDMASNHMASRIGVFYCGSAVLTQTLRKLCHEFSTNTTTRFHFHKENF</sequence>
<dbReference type="AlphaFoldDB" id="A0A6J1DR03"/>
<dbReference type="GO" id="GO:0004601">
    <property type="term" value="F:peroxidase activity"/>
    <property type="evidence" value="ECO:0007669"/>
    <property type="project" value="UniProtKB-KW"/>
</dbReference>
<evidence type="ECO:0000259" key="14">
    <source>
        <dbReference type="PROSITE" id="PS50222"/>
    </source>
</evidence>
<feature type="domain" description="EF-hand" evidence="14">
    <location>
        <begin position="161"/>
        <end position="196"/>
    </location>
</feature>
<name>A0A6J1DR03_MOMCH</name>
<dbReference type="Pfam" id="PF08022">
    <property type="entry name" value="FAD_binding_8"/>
    <property type="match status" value="1"/>
</dbReference>
<dbReference type="Proteomes" id="UP000504603">
    <property type="component" value="Unplaced"/>
</dbReference>
<dbReference type="GO" id="GO:0016175">
    <property type="term" value="F:superoxide-generating NAD(P)H oxidase activity"/>
    <property type="evidence" value="ECO:0007669"/>
    <property type="project" value="UniProtKB-ARBA"/>
</dbReference>
<gene>
    <name evidence="17" type="primary">LOC111023456</name>
</gene>
<evidence type="ECO:0000256" key="10">
    <source>
        <dbReference type="ARBA" id="ARBA00022989"/>
    </source>
</evidence>
<keyword evidence="5 13" id="KW-0812">Transmembrane</keyword>
<evidence type="ECO:0000256" key="3">
    <source>
        <dbReference type="ARBA" id="ARBA00022559"/>
    </source>
</evidence>
<evidence type="ECO:0000259" key="15">
    <source>
        <dbReference type="PROSITE" id="PS51384"/>
    </source>
</evidence>
<evidence type="ECO:0000313" key="16">
    <source>
        <dbReference type="Proteomes" id="UP000504603"/>
    </source>
</evidence>
<organism evidence="16 17">
    <name type="scientific">Momordica charantia</name>
    <name type="common">Bitter gourd</name>
    <name type="synonym">Balsam pear</name>
    <dbReference type="NCBI Taxonomy" id="3673"/>
    <lineage>
        <taxon>Eukaryota</taxon>
        <taxon>Viridiplantae</taxon>
        <taxon>Streptophyta</taxon>
        <taxon>Embryophyta</taxon>
        <taxon>Tracheophyta</taxon>
        <taxon>Spermatophyta</taxon>
        <taxon>Magnoliopsida</taxon>
        <taxon>eudicotyledons</taxon>
        <taxon>Gunneridae</taxon>
        <taxon>Pentapetalae</taxon>
        <taxon>rosids</taxon>
        <taxon>fabids</taxon>
        <taxon>Cucurbitales</taxon>
        <taxon>Cucurbitaceae</taxon>
        <taxon>Momordiceae</taxon>
        <taxon>Momordica</taxon>
    </lineage>
</organism>
<keyword evidence="9" id="KW-0521">NADP</keyword>
<dbReference type="InterPro" id="IPR039261">
    <property type="entry name" value="FNR_nucleotide-bd"/>
</dbReference>
<feature type="transmembrane region" description="Helical" evidence="13">
    <location>
        <begin position="419"/>
        <end position="442"/>
    </location>
</feature>
<dbReference type="InterPro" id="IPR050369">
    <property type="entry name" value="RBOH/FRE"/>
</dbReference>
<accession>A0A6J1DR03</accession>
<reference evidence="17" key="1">
    <citation type="submission" date="2025-08" db="UniProtKB">
        <authorList>
            <consortium name="RefSeq"/>
        </authorList>
    </citation>
    <scope>IDENTIFICATION</scope>
    <source>
        <strain evidence="17">OHB3-1</strain>
    </source>
</reference>
<proteinExistence type="inferred from homology"/>
<keyword evidence="6" id="KW-0479">Metal-binding</keyword>
<keyword evidence="8" id="KW-0106">Calcium</keyword>
<evidence type="ECO:0000256" key="13">
    <source>
        <dbReference type="SAM" id="Phobius"/>
    </source>
</evidence>
<dbReference type="SUPFAM" id="SSF63380">
    <property type="entry name" value="Riboflavin synthase domain-like"/>
    <property type="match status" value="1"/>
</dbReference>
<keyword evidence="7" id="KW-0274">FAD</keyword>
<dbReference type="Gene3D" id="1.10.238.10">
    <property type="entry name" value="EF-hand"/>
    <property type="match status" value="1"/>
</dbReference>
<dbReference type="GO" id="GO:0016174">
    <property type="term" value="F:NAD(P)H oxidase H2O2-forming activity"/>
    <property type="evidence" value="ECO:0007669"/>
    <property type="project" value="TreeGrafter"/>
</dbReference>
<keyword evidence="12 13" id="KW-0472">Membrane</keyword>
<evidence type="ECO:0000256" key="12">
    <source>
        <dbReference type="ARBA" id="ARBA00023136"/>
    </source>
</evidence>
<dbReference type="GO" id="GO:0009653">
    <property type="term" value="P:anatomical structure morphogenesis"/>
    <property type="evidence" value="ECO:0007669"/>
    <property type="project" value="UniProtKB-ARBA"/>
</dbReference>
<dbReference type="PROSITE" id="PS50222">
    <property type="entry name" value="EF_HAND_2"/>
    <property type="match status" value="1"/>
</dbReference>
<evidence type="ECO:0000256" key="5">
    <source>
        <dbReference type="ARBA" id="ARBA00022692"/>
    </source>
</evidence>
<dbReference type="InterPro" id="IPR017927">
    <property type="entry name" value="FAD-bd_FR_type"/>
</dbReference>
<dbReference type="PANTHER" id="PTHR11972">
    <property type="entry name" value="NADPH OXIDASE"/>
    <property type="match status" value="1"/>
</dbReference>
<keyword evidence="4" id="KW-0285">Flavoprotein</keyword>
<dbReference type="OrthoDB" id="167398at2759"/>
<keyword evidence="11" id="KW-0560">Oxidoreductase</keyword>
<evidence type="ECO:0000256" key="8">
    <source>
        <dbReference type="ARBA" id="ARBA00022837"/>
    </source>
</evidence>
<keyword evidence="16" id="KW-1185">Reference proteome</keyword>
<dbReference type="InterPro" id="IPR013130">
    <property type="entry name" value="Fe3_Rdtase_TM_dom"/>
</dbReference>
<dbReference type="InterPro" id="IPR017938">
    <property type="entry name" value="Riboflavin_synthase-like_b-brl"/>
</dbReference>
<dbReference type="Gene3D" id="2.40.30.10">
    <property type="entry name" value="Translation factors"/>
    <property type="match status" value="1"/>
</dbReference>
<dbReference type="SUPFAM" id="SSF47473">
    <property type="entry name" value="EF-hand"/>
    <property type="match status" value="1"/>
</dbReference>
<feature type="transmembrane region" description="Helical" evidence="13">
    <location>
        <begin position="653"/>
        <end position="670"/>
    </location>
</feature>
<protein>
    <submittedName>
        <fullName evidence="17">Respiratory burst oxidase homolog protein H</fullName>
    </submittedName>
</protein>
<dbReference type="InterPro" id="IPR018247">
    <property type="entry name" value="EF_Hand_1_Ca_BS"/>
</dbReference>
<dbReference type="CDD" id="cd06186">
    <property type="entry name" value="NOX_Duox_like_FAD_NADP"/>
    <property type="match status" value="1"/>
</dbReference>
<dbReference type="PROSITE" id="PS51384">
    <property type="entry name" value="FAD_FR"/>
    <property type="match status" value="1"/>
</dbReference>
<comment type="similarity">
    <text evidence="2">Belongs to the RBOH (TC 5.B.1.3) family.</text>
</comment>
<dbReference type="PRINTS" id="PR00466">
    <property type="entry name" value="GP91PHOX"/>
</dbReference>
<dbReference type="InterPro" id="IPR013121">
    <property type="entry name" value="Fe_red_NAD-bd_6"/>
</dbReference>
<dbReference type="InterPro" id="IPR013112">
    <property type="entry name" value="FAD-bd_8"/>
</dbReference>
<dbReference type="KEGG" id="mcha:111023456"/>
<dbReference type="SUPFAM" id="SSF52343">
    <property type="entry name" value="Ferredoxin reductase-like, C-terminal NADP-linked domain"/>
    <property type="match status" value="1"/>
</dbReference>
<dbReference type="SFLD" id="SFLDG01169">
    <property type="entry name" value="NADPH_oxidase_subgroup_(NOX)"/>
    <property type="match status" value="1"/>
</dbReference>
<dbReference type="FunFam" id="2.40.30.10:FF:000059">
    <property type="entry name" value="dual oxidase isoform X1"/>
    <property type="match status" value="1"/>
</dbReference>
<evidence type="ECO:0000313" key="17">
    <source>
        <dbReference type="RefSeq" id="XP_022156578.1"/>
    </source>
</evidence>
<dbReference type="InterPro" id="IPR000778">
    <property type="entry name" value="Cyt_b245_heavy_chain"/>
</dbReference>
<comment type="subcellular location">
    <subcellularLocation>
        <location evidence="1">Membrane</location>
        <topology evidence="1">Multi-pass membrane protein</topology>
    </subcellularLocation>
</comment>
<evidence type="ECO:0000256" key="4">
    <source>
        <dbReference type="ARBA" id="ARBA00022630"/>
    </source>
</evidence>
<evidence type="ECO:0000256" key="11">
    <source>
        <dbReference type="ARBA" id="ARBA00023002"/>
    </source>
</evidence>
<dbReference type="PANTHER" id="PTHR11972:SF54">
    <property type="entry name" value="RESPIRATORY BURST OXIDASE HOMOLOG PROTEIN J-RELATED"/>
    <property type="match status" value="1"/>
</dbReference>
<feature type="transmembrane region" description="Helical" evidence="13">
    <location>
        <begin position="286"/>
        <end position="304"/>
    </location>
</feature>
<evidence type="ECO:0000256" key="2">
    <source>
        <dbReference type="ARBA" id="ARBA00007975"/>
    </source>
</evidence>
<dbReference type="Pfam" id="PF01794">
    <property type="entry name" value="Ferric_reduct"/>
    <property type="match status" value="1"/>
</dbReference>
<evidence type="ECO:0000256" key="6">
    <source>
        <dbReference type="ARBA" id="ARBA00022723"/>
    </source>
</evidence>
<dbReference type="InterPro" id="IPR002048">
    <property type="entry name" value="EF_hand_dom"/>
</dbReference>
<dbReference type="InterPro" id="IPR011992">
    <property type="entry name" value="EF-hand-dom_pair"/>
</dbReference>
<dbReference type="Gene3D" id="3.40.50.80">
    <property type="entry name" value="Nucleotide-binding domain of ferredoxin-NADP reductase (FNR) module"/>
    <property type="match status" value="1"/>
</dbReference>
<dbReference type="GO" id="GO:0042742">
    <property type="term" value="P:defense response to bacterium"/>
    <property type="evidence" value="ECO:0007669"/>
    <property type="project" value="UniProtKB-ARBA"/>
</dbReference>
<dbReference type="GO" id="GO:0005509">
    <property type="term" value="F:calcium ion binding"/>
    <property type="evidence" value="ECO:0007669"/>
    <property type="project" value="InterPro"/>
</dbReference>
<keyword evidence="10 13" id="KW-1133">Transmembrane helix</keyword>
<feature type="domain" description="FAD-binding FR-type" evidence="15">
    <location>
        <begin position="501"/>
        <end position="647"/>
    </location>
</feature>
<evidence type="ECO:0000256" key="7">
    <source>
        <dbReference type="ARBA" id="ARBA00022827"/>
    </source>
</evidence>
<dbReference type="PROSITE" id="PS00018">
    <property type="entry name" value="EF_HAND_1"/>
    <property type="match status" value="1"/>
</dbReference>
<dbReference type="RefSeq" id="XP_022156578.1">
    <property type="nucleotide sequence ID" value="XM_022300886.1"/>
</dbReference>
<dbReference type="GO" id="GO:0005886">
    <property type="term" value="C:plasma membrane"/>
    <property type="evidence" value="ECO:0007669"/>
    <property type="project" value="TreeGrafter"/>
</dbReference>
<dbReference type="SMART" id="SM00054">
    <property type="entry name" value="EFh"/>
    <property type="match status" value="2"/>
</dbReference>
<dbReference type="Pfam" id="PF08030">
    <property type="entry name" value="NAD_binding_6"/>
    <property type="match status" value="1"/>
</dbReference>
<dbReference type="GeneID" id="111023456"/>
<dbReference type="InterPro" id="IPR013623">
    <property type="entry name" value="NADPH_Ox"/>
</dbReference>